<name>A0A8H4JUD6_9HYPO</name>
<feature type="non-terminal residue" evidence="2">
    <location>
        <position position="278"/>
    </location>
</feature>
<dbReference type="AlphaFoldDB" id="A0A8H4JUD6"/>
<evidence type="ECO:0000256" key="1">
    <source>
        <dbReference type="SAM" id="MobiDB-lite"/>
    </source>
</evidence>
<feature type="region of interest" description="Disordered" evidence="1">
    <location>
        <begin position="253"/>
        <end position="278"/>
    </location>
</feature>
<feature type="non-terminal residue" evidence="2">
    <location>
        <position position="1"/>
    </location>
</feature>
<protein>
    <submittedName>
        <fullName evidence="2">SWI5-transcription factor</fullName>
    </submittedName>
</protein>
<feature type="region of interest" description="Disordered" evidence="1">
    <location>
        <begin position="173"/>
        <end position="193"/>
    </location>
</feature>
<organism evidence="2 3">
    <name type="scientific">Fusarium albosuccineum</name>
    <dbReference type="NCBI Taxonomy" id="1237068"/>
    <lineage>
        <taxon>Eukaryota</taxon>
        <taxon>Fungi</taxon>
        <taxon>Dikarya</taxon>
        <taxon>Ascomycota</taxon>
        <taxon>Pezizomycotina</taxon>
        <taxon>Sordariomycetes</taxon>
        <taxon>Hypocreomycetidae</taxon>
        <taxon>Hypocreales</taxon>
        <taxon>Nectriaceae</taxon>
        <taxon>Fusarium</taxon>
        <taxon>Fusarium decemcellulare species complex</taxon>
    </lineage>
</organism>
<proteinExistence type="predicted"/>
<keyword evidence="3" id="KW-1185">Reference proteome</keyword>
<feature type="compositionally biased region" description="Polar residues" evidence="1">
    <location>
        <begin position="266"/>
        <end position="278"/>
    </location>
</feature>
<feature type="region of interest" description="Disordered" evidence="1">
    <location>
        <begin position="1"/>
        <end position="63"/>
    </location>
</feature>
<dbReference type="Proteomes" id="UP000554235">
    <property type="component" value="Unassembled WGS sequence"/>
</dbReference>
<gene>
    <name evidence="2" type="ORF">FALBO_17392</name>
</gene>
<reference evidence="2 3" key="1">
    <citation type="submission" date="2020-01" db="EMBL/GenBank/DDBJ databases">
        <title>Identification and distribution of gene clusters putatively required for synthesis of sphingolipid metabolism inhibitors in phylogenetically diverse species of the filamentous fungus Fusarium.</title>
        <authorList>
            <person name="Kim H.-S."/>
            <person name="Busman M."/>
            <person name="Brown D.W."/>
            <person name="Divon H."/>
            <person name="Uhlig S."/>
            <person name="Proctor R.H."/>
        </authorList>
    </citation>
    <scope>NUCLEOTIDE SEQUENCE [LARGE SCALE GENOMIC DNA]</scope>
    <source>
        <strain evidence="2 3">NRRL 20459</strain>
    </source>
</reference>
<sequence>QQQQQHAAGYSDNNSSNMTGGKDFDLFNTDSALSTPTFINFPAESPSAQGWVSEGDTSSTRRNSRRISNGILDRVSKFETLGAEGLQRPITPPNQNAHSQSLGWAMALRNTANLEKGYFPPTPIETPQDRLVKNEPVPSRFADGYDESLEETIKPVRNRGGNRRAQTIFQDIRQQSEHVSSTPARSNTLPEADSFNGIPLQTPDYMNMHNFNDEFLKIENGFDQDEHHGLSMSHQLPHQINPNTPQMAQFIGSFDNKSDLRPYPLTAQSLSGTPSGTP</sequence>
<comment type="caution">
    <text evidence="2">The sequence shown here is derived from an EMBL/GenBank/DDBJ whole genome shotgun (WGS) entry which is preliminary data.</text>
</comment>
<accession>A0A8H4JUD6</accession>
<feature type="compositionally biased region" description="Polar residues" evidence="1">
    <location>
        <begin position="28"/>
        <end position="38"/>
    </location>
</feature>
<dbReference type="OrthoDB" id="3437960at2759"/>
<feature type="compositionally biased region" description="Polar residues" evidence="1">
    <location>
        <begin position="1"/>
        <end position="19"/>
    </location>
</feature>
<dbReference type="EMBL" id="JAADYS010003994">
    <property type="protein sequence ID" value="KAF4438296.1"/>
    <property type="molecule type" value="Genomic_DNA"/>
</dbReference>
<evidence type="ECO:0000313" key="3">
    <source>
        <dbReference type="Proteomes" id="UP000554235"/>
    </source>
</evidence>
<feature type="compositionally biased region" description="Polar residues" evidence="1">
    <location>
        <begin position="173"/>
        <end position="189"/>
    </location>
</feature>
<evidence type="ECO:0000313" key="2">
    <source>
        <dbReference type="EMBL" id="KAF4438296.1"/>
    </source>
</evidence>